<accession>A0A9X1MNU6</accession>
<keyword evidence="2" id="KW-1185">Reference proteome</keyword>
<protein>
    <submittedName>
        <fullName evidence="1">Uncharacterized protein</fullName>
    </submittedName>
</protein>
<gene>
    <name evidence="1" type="ORF">LOC68_16955</name>
</gene>
<proteinExistence type="predicted"/>
<name>A0A9X1MNU6_9BACT</name>
<reference evidence="1" key="1">
    <citation type="submission" date="2021-11" db="EMBL/GenBank/DDBJ databases">
        <title>Genome sequence.</title>
        <authorList>
            <person name="Sun Q."/>
        </authorList>
    </citation>
    <scope>NUCLEOTIDE SEQUENCE</scope>
    <source>
        <strain evidence="1">JC732</strain>
    </source>
</reference>
<dbReference type="Proteomes" id="UP001139103">
    <property type="component" value="Unassembled WGS sequence"/>
</dbReference>
<evidence type="ECO:0000313" key="2">
    <source>
        <dbReference type="Proteomes" id="UP001139103"/>
    </source>
</evidence>
<dbReference type="EMBL" id="JAJKFT010000010">
    <property type="protein sequence ID" value="MCC9630084.1"/>
    <property type="molecule type" value="Genomic_DNA"/>
</dbReference>
<organism evidence="1 2">
    <name type="scientific">Blastopirellula sediminis</name>
    <dbReference type="NCBI Taxonomy" id="2894196"/>
    <lineage>
        <taxon>Bacteria</taxon>
        <taxon>Pseudomonadati</taxon>
        <taxon>Planctomycetota</taxon>
        <taxon>Planctomycetia</taxon>
        <taxon>Pirellulales</taxon>
        <taxon>Pirellulaceae</taxon>
        <taxon>Blastopirellula</taxon>
    </lineage>
</organism>
<dbReference type="RefSeq" id="WP_230220920.1">
    <property type="nucleotide sequence ID" value="NZ_JAJKFT010000010.1"/>
</dbReference>
<dbReference type="AlphaFoldDB" id="A0A9X1MNU6"/>
<evidence type="ECO:0000313" key="1">
    <source>
        <dbReference type="EMBL" id="MCC9630084.1"/>
    </source>
</evidence>
<sequence>MQLNLSADQKRIDAYLRERVKDYPVYINSGPGHDEDPITQITFGFAVEQESNLIVVFDTRKSAKCDGEWTRWFREENILSLPNWRKAHSACCDGQKVKFQIPGRAAKTVSTAEDFVETLGAFLRDTLCSAVERGLFKSLPLSDSCLLTVEDFDGAFGWRSDQEDEPKSSEELQFAALQQKAKKLSKKKQIELWIGALDQLAQQPPPEYLYLTVSEYGEQLAELGEASALPALQLALKWAKKYEFTQVGRKREELSHAVVAYEALEKGCEIAPANRNVETLLVKIVQTAAQANADHRFWGPLPMCAARFLNEKFDGYPEPKVRESNNRLLNVEAFTKRA</sequence>
<comment type="caution">
    <text evidence="1">The sequence shown here is derived from an EMBL/GenBank/DDBJ whole genome shotgun (WGS) entry which is preliminary data.</text>
</comment>